<protein>
    <submittedName>
        <fullName evidence="2">Uncharacterized protein</fullName>
    </submittedName>
</protein>
<evidence type="ECO:0000313" key="3">
    <source>
        <dbReference type="Proteomes" id="UP000249818"/>
    </source>
</evidence>
<dbReference type="EMBL" id="LS483254">
    <property type="protein sequence ID" value="SQD93117.1"/>
    <property type="molecule type" value="Genomic_DNA"/>
</dbReference>
<accession>A0A2X3K7A7</accession>
<evidence type="ECO:0000313" key="2">
    <source>
        <dbReference type="EMBL" id="SQD93117.1"/>
    </source>
</evidence>
<dbReference type="Proteomes" id="UP000249818">
    <property type="component" value="Chromosome BARAN1"/>
</dbReference>
<proteinExistence type="predicted"/>
<feature type="region of interest" description="Disordered" evidence="1">
    <location>
        <begin position="1"/>
        <end position="20"/>
    </location>
</feature>
<organism evidence="2 3">
    <name type="scientific">Candidatus Bipolaricaulis anaerobius</name>
    <dbReference type="NCBI Taxonomy" id="2026885"/>
    <lineage>
        <taxon>Bacteria</taxon>
        <taxon>Candidatus Bipolaricaulota</taxon>
        <taxon>Candidatus Bipolaricaulia</taxon>
        <taxon>Candidatus Bipolaricaulales</taxon>
        <taxon>Candidatus Bipolaricaulaceae</taxon>
        <taxon>Candidatus Bipolaricaulis</taxon>
    </lineage>
</organism>
<dbReference type="AlphaFoldDB" id="A0A2X3K7A7"/>
<keyword evidence="3" id="KW-1185">Reference proteome</keyword>
<dbReference type="KEGG" id="bana:BARAN1_1093"/>
<reference evidence="3" key="1">
    <citation type="submission" date="2018-05" db="EMBL/GenBank/DDBJ databases">
        <authorList>
            <person name="Hao L."/>
        </authorList>
    </citation>
    <scope>NUCLEOTIDE SEQUENCE [LARGE SCALE GENOMIC DNA]</scope>
</reference>
<gene>
    <name evidence="2" type="ORF">BARAN1_1093</name>
</gene>
<sequence>MKTVGIVEPVRASRPGPTCS</sequence>
<evidence type="ECO:0000256" key="1">
    <source>
        <dbReference type="SAM" id="MobiDB-lite"/>
    </source>
</evidence>
<name>A0A2X3K7A7_9BACT</name>